<dbReference type="AlphaFoldDB" id="A0A1G8B4C6"/>
<reference evidence="2" key="1">
    <citation type="submission" date="2016-10" db="EMBL/GenBank/DDBJ databases">
        <authorList>
            <person name="Varghese N."/>
            <person name="Submissions S."/>
        </authorList>
    </citation>
    <scope>NUCLEOTIDE SEQUENCE [LARGE SCALE GENOMIC DNA]</scope>
    <source>
        <strain evidence="2">Gh-67</strain>
    </source>
</reference>
<dbReference type="PROSITE" id="PS51257">
    <property type="entry name" value="PROKAR_LIPOPROTEIN"/>
    <property type="match status" value="1"/>
</dbReference>
<sequence length="193" mass="22406">MKKVSILLTLFLFSCSQPIQKQSKLVKTPTLYPAKNYSSKLYDEPFFKEEHFSYVINRQTKDTSKRNYTSETTVIEGKVRQYFRNCEVTLDKNALVFKLTDTPFSDGRDELKFVKSPGVFEAKYNQTFSITDSSYKKPVFKVIDKNVVLDKDTYVKGELLRGKFSFQIAASHLWESKYTDTISVYGFVKTIVK</sequence>
<dbReference type="EMBL" id="FNCG01000008">
    <property type="protein sequence ID" value="SDH28018.1"/>
    <property type="molecule type" value="Genomic_DNA"/>
</dbReference>
<proteinExistence type="predicted"/>
<accession>A0A1G8B4C6</accession>
<name>A0A1G8B4C6_9SPHI</name>
<dbReference type="RefSeq" id="WP_091169270.1">
    <property type="nucleotide sequence ID" value="NZ_FNCG01000008.1"/>
</dbReference>
<evidence type="ECO:0000313" key="1">
    <source>
        <dbReference type="EMBL" id="SDH28018.1"/>
    </source>
</evidence>
<organism evidence="1 2">
    <name type="scientific">Mucilaginibacter gossypii</name>
    <dbReference type="NCBI Taxonomy" id="551996"/>
    <lineage>
        <taxon>Bacteria</taxon>
        <taxon>Pseudomonadati</taxon>
        <taxon>Bacteroidota</taxon>
        <taxon>Sphingobacteriia</taxon>
        <taxon>Sphingobacteriales</taxon>
        <taxon>Sphingobacteriaceae</taxon>
        <taxon>Mucilaginibacter</taxon>
    </lineage>
</organism>
<dbReference type="Proteomes" id="UP000199705">
    <property type="component" value="Unassembled WGS sequence"/>
</dbReference>
<evidence type="ECO:0000313" key="2">
    <source>
        <dbReference type="Proteomes" id="UP000199705"/>
    </source>
</evidence>
<protein>
    <submittedName>
        <fullName evidence="1">Uncharacterized protein</fullName>
    </submittedName>
</protein>
<keyword evidence="2" id="KW-1185">Reference proteome</keyword>
<gene>
    <name evidence="1" type="ORF">SAMN05192573_10873</name>
</gene>